<dbReference type="Proteomes" id="UP000799291">
    <property type="component" value="Unassembled WGS sequence"/>
</dbReference>
<keyword evidence="2" id="KW-0472">Membrane</keyword>
<accession>A0A6G1IQD7</accession>
<feature type="region of interest" description="Disordered" evidence="1">
    <location>
        <begin position="666"/>
        <end position="694"/>
    </location>
</feature>
<keyword evidence="4" id="KW-1185">Reference proteome</keyword>
<feature type="transmembrane region" description="Helical" evidence="2">
    <location>
        <begin position="34"/>
        <end position="61"/>
    </location>
</feature>
<dbReference type="EMBL" id="MU005599">
    <property type="protein sequence ID" value="KAF2680089.1"/>
    <property type="molecule type" value="Genomic_DNA"/>
</dbReference>
<feature type="transmembrane region" description="Helical" evidence="2">
    <location>
        <begin position="114"/>
        <end position="140"/>
    </location>
</feature>
<gene>
    <name evidence="3" type="ORF">K458DRAFT_111142</name>
</gene>
<keyword evidence="2" id="KW-0812">Transmembrane</keyword>
<evidence type="ECO:0000313" key="4">
    <source>
        <dbReference type="Proteomes" id="UP000799291"/>
    </source>
</evidence>
<evidence type="ECO:0000256" key="2">
    <source>
        <dbReference type="SAM" id="Phobius"/>
    </source>
</evidence>
<feature type="compositionally biased region" description="Basic and acidic residues" evidence="1">
    <location>
        <begin position="681"/>
        <end position="694"/>
    </location>
</feature>
<evidence type="ECO:0000256" key="1">
    <source>
        <dbReference type="SAM" id="MobiDB-lite"/>
    </source>
</evidence>
<dbReference type="AlphaFoldDB" id="A0A6G1IQD7"/>
<dbReference type="OrthoDB" id="3540210at2759"/>
<name>A0A6G1IQD7_9PLEO</name>
<reference evidence="3" key="1">
    <citation type="journal article" date="2020" name="Stud. Mycol.">
        <title>101 Dothideomycetes genomes: a test case for predicting lifestyles and emergence of pathogens.</title>
        <authorList>
            <person name="Haridas S."/>
            <person name="Albert R."/>
            <person name="Binder M."/>
            <person name="Bloem J."/>
            <person name="Labutti K."/>
            <person name="Salamov A."/>
            <person name="Andreopoulos B."/>
            <person name="Baker S."/>
            <person name="Barry K."/>
            <person name="Bills G."/>
            <person name="Bluhm B."/>
            <person name="Cannon C."/>
            <person name="Castanera R."/>
            <person name="Culley D."/>
            <person name="Daum C."/>
            <person name="Ezra D."/>
            <person name="Gonzalez J."/>
            <person name="Henrissat B."/>
            <person name="Kuo A."/>
            <person name="Liang C."/>
            <person name="Lipzen A."/>
            <person name="Lutzoni F."/>
            <person name="Magnuson J."/>
            <person name="Mondo S."/>
            <person name="Nolan M."/>
            <person name="Ohm R."/>
            <person name="Pangilinan J."/>
            <person name="Park H.-J."/>
            <person name="Ramirez L."/>
            <person name="Alfaro M."/>
            <person name="Sun H."/>
            <person name="Tritt A."/>
            <person name="Yoshinaga Y."/>
            <person name="Zwiers L.-H."/>
            <person name="Turgeon B."/>
            <person name="Goodwin S."/>
            <person name="Spatafora J."/>
            <person name="Crous P."/>
            <person name="Grigoriev I."/>
        </authorList>
    </citation>
    <scope>NUCLEOTIDE SEQUENCE</scope>
    <source>
        <strain evidence="3">CBS 122367</strain>
    </source>
</reference>
<feature type="transmembrane region" description="Helical" evidence="2">
    <location>
        <begin position="555"/>
        <end position="580"/>
    </location>
</feature>
<protein>
    <submittedName>
        <fullName evidence="3">Uncharacterized protein</fullName>
    </submittedName>
</protein>
<proteinExistence type="predicted"/>
<organism evidence="3 4">
    <name type="scientific">Lentithecium fluviatile CBS 122367</name>
    <dbReference type="NCBI Taxonomy" id="1168545"/>
    <lineage>
        <taxon>Eukaryota</taxon>
        <taxon>Fungi</taxon>
        <taxon>Dikarya</taxon>
        <taxon>Ascomycota</taxon>
        <taxon>Pezizomycotina</taxon>
        <taxon>Dothideomycetes</taxon>
        <taxon>Pleosporomycetidae</taxon>
        <taxon>Pleosporales</taxon>
        <taxon>Massarineae</taxon>
        <taxon>Lentitheciaceae</taxon>
        <taxon>Lentithecium</taxon>
    </lineage>
</organism>
<evidence type="ECO:0000313" key="3">
    <source>
        <dbReference type="EMBL" id="KAF2680089.1"/>
    </source>
</evidence>
<sequence length="694" mass="77020">MRWWEGCNTVHCGFWVNWSDGAVNGSTLTLPTQWGLIVTAFFALFIKLVGGYLWGIICFALHQQSASSRPEDDIYHQHQVILRNTEHETSFIWNLHKVAFAHKGTRSEAYRRSFWLILLAVIHGVSFSIVGGLSSSFIVLNNEVQLLPGQCGWVKEVPLTNLTDDATFAAANALIVSVRNGFRRSATYSRSCYAQAEGSNTACGTYIQAALPYDSNFEAPCPFDVACNGSAVVMDTGLLRSDKDFGINTQAKDAMSLRKQVTCAPLAGEKYTDGWLTSNDSLLIPPGEALIGYKFGDLPQLTAAQLSQYTFRISGTRLQSGDSPYQVASQSFFQNYTGDQASHFDPIPEIRPSDADLSLIALTNRMTYRNPMMDKWFDAQGPLTITDGNLNGTVTYQASNALSFLGCQERYQFCTSDTKTCTPFTGFYALEEELEGLSPTQNALYRVLWKMVWSAQLNLQIGLIGRENLVANDYLWDNGFSLRVSTDLPPDHWHHEVANWMNTSLAVMQRAAASYVRPEEFDAGAGVSFVKHISPPEDPAMQLLCHKAKMRSTEFTSFSVLGLFLTLALGMLILAANAFMPTIAAWWQRRTGLGAYKRLEWVESNAFQLQRMAAEGRGIGPWEGKEADVPRLAERGYMFNLTGESLRGGGGTGEVRVKHGYQGLVGHESPHPPEGFELVDFDDKGESRGRYNRV</sequence>
<keyword evidence="2" id="KW-1133">Transmembrane helix</keyword>